<dbReference type="PRINTS" id="PR00950">
    <property type="entry name" value="TYPE3IMSPROT"/>
</dbReference>
<evidence type="ECO:0000256" key="3">
    <source>
        <dbReference type="ARBA" id="ARBA00023225"/>
    </source>
</evidence>
<evidence type="ECO:0000313" key="7">
    <source>
        <dbReference type="EMBL" id="SDK18980.1"/>
    </source>
</evidence>
<name>A0A1G8ZXY0_9GAMM</name>
<dbReference type="Proteomes" id="UP000199527">
    <property type="component" value="Unassembled WGS sequence"/>
</dbReference>
<comment type="similarity">
    <text evidence="1">Belongs to the type III secretion exporter family.</text>
</comment>
<dbReference type="GO" id="GO:0009306">
    <property type="term" value="P:protein secretion"/>
    <property type="evidence" value="ECO:0007669"/>
    <property type="project" value="InterPro"/>
</dbReference>
<keyword evidence="6" id="KW-1133">Transmembrane helix</keyword>
<feature type="region of interest" description="Disordered" evidence="5">
    <location>
        <begin position="1"/>
        <end position="24"/>
    </location>
</feature>
<organism evidence="7 8">
    <name type="scientific">Ferrimonas sediminum</name>
    <dbReference type="NCBI Taxonomy" id="718193"/>
    <lineage>
        <taxon>Bacteria</taxon>
        <taxon>Pseudomonadati</taxon>
        <taxon>Pseudomonadota</taxon>
        <taxon>Gammaproteobacteria</taxon>
        <taxon>Alteromonadales</taxon>
        <taxon>Ferrimonadaceae</taxon>
        <taxon>Ferrimonas</taxon>
    </lineage>
</organism>
<accession>A0A1G8ZXY0</accession>
<protein>
    <recommendedName>
        <fullName evidence="2">Flagellar biosynthetic protein FlhB</fullName>
    </recommendedName>
</protein>
<feature type="transmembrane region" description="Helical" evidence="6">
    <location>
        <begin position="151"/>
        <end position="169"/>
    </location>
</feature>
<dbReference type="OrthoDB" id="9807950at2"/>
<dbReference type="GO" id="GO:0005886">
    <property type="term" value="C:plasma membrane"/>
    <property type="evidence" value="ECO:0007669"/>
    <property type="project" value="TreeGrafter"/>
</dbReference>
<keyword evidence="7" id="KW-0282">Flagellum</keyword>
<feature type="transmembrane region" description="Helical" evidence="6">
    <location>
        <begin position="189"/>
        <end position="212"/>
    </location>
</feature>
<keyword evidence="7" id="KW-0969">Cilium</keyword>
<dbReference type="RefSeq" id="WP_090367881.1">
    <property type="nucleotide sequence ID" value="NZ_FNEM01000021.1"/>
</dbReference>
<keyword evidence="3" id="KW-0813">Transport</keyword>
<keyword evidence="3" id="KW-1006">Bacterial flagellum protein export</keyword>
<dbReference type="Gene3D" id="3.40.1690.10">
    <property type="entry name" value="secretion proteins EscU"/>
    <property type="match status" value="1"/>
</dbReference>
<reference evidence="8" key="1">
    <citation type="submission" date="2016-10" db="EMBL/GenBank/DDBJ databases">
        <authorList>
            <person name="Varghese N."/>
            <person name="Submissions S."/>
        </authorList>
    </citation>
    <scope>NUCLEOTIDE SEQUENCE [LARGE SCALE GENOMIC DNA]</scope>
    <source>
        <strain evidence="8">DSM 23317</strain>
    </source>
</reference>
<dbReference type="InterPro" id="IPR006135">
    <property type="entry name" value="T3SS_substrate_exporter"/>
</dbReference>
<feature type="transmembrane region" description="Helical" evidence="6">
    <location>
        <begin position="83"/>
        <end position="110"/>
    </location>
</feature>
<dbReference type="PANTHER" id="PTHR30531:SF12">
    <property type="entry name" value="FLAGELLAR BIOSYNTHETIC PROTEIN FLHB"/>
    <property type="match status" value="1"/>
</dbReference>
<evidence type="ECO:0000256" key="4">
    <source>
        <dbReference type="ARBA" id="ARBA00025078"/>
    </source>
</evidence>
<dbReference type="Pfam" id="PF01312">
    <property type="entry name" value="Bac_export_2"/>
    <property type="match status" value="1"/>
</dbReference>
<dbReference type="EMBL" id="FNEM01000021">
    <property type="protein sequence ID" value="SDK18980.1"/>
    <property type="molecule type" value="Genomic_DNA"/>
</dbReference>
<keyword evidence="6" id="KW-0812">Transmembrane</keyword>
<comment type="function">
    <text evidence="4">Required for formation of the rod structure in the basal body of the flagellar apparatus. Together with FliI and FliH, may constitute the export apparatus of flagellin.</text>
</comment>
<keyword evidence="6" id="KW-0472">Membrane</keyword>
<keyword evidence="3" id="KW-0653">Protein transport</keyword>
<keyword evidence="8" id="KW-1185">Reference proteome</keyword>
<evidence type="ECO:0000256" key="2">
    <source>
        <dbReference type="ARBA" id="ARBA00021622"/>
    </source>
</evidence>
<evidence type="ECO:0000313" key="8">
    <source>
        <dbReference type="Proteomes" id="UP000199527"/>
    </source>
</evidence>
<evidence type="ECO:0000256" key="1">
    <source>
        <dbReference type="ARBA" id="ARBA00010690"/>
    </source>
</evidence>
<evidence type="ECO:0000256" key="5">
    <source>
        <dbReference type="SAM" id="MobiDB-lite"/>
    </source>
</evidence>
<dbReference type="AlphaFoldDB" id="A0A1G8ZXY0"/>
<dbReference type="InterPro" id="IPR029025">
    <property type="entry name" value="T3SS_substrate_exporter_C"/>
</dbReference>
<gene>
    <name evidence="7" type="ORF">SAMN04488540_12118</name>
</gene>
<keyword evidence="7" id="KW-0966">Cell projection</keyword>
<dbReference type="PANTHER" id="PTHR30531">
    <property type="entry name" value="FLAGELLAR BIOSYNTHETIC PROTEIN FLHB"/>
    <property type="match status" value="1"/>
</dbReference>
<evidence type="ECO:0000256" key="6">
    <source>
        <dbReference type="SAM" id="Phobius"/>
    </source>
</evidence>
<feature type="transmembrane region" description="Helical" evidence="6">
    <location>
        <begin position="122"/>
        <end position="139"/>
    </location>
</feature>
<dbReference type="SUPFAM" id="SSF160544">
    <property type="entry name" value="EscU C-terminal domain-like"/>
    <property type="match status" value="1"/>
</dbReference>
<sequence length="377" mass="41301">MSDQQGAGDKTEQPTASRLKKAREQGQVARSKDFSSAILLVVSAAILDASSDHLGQHMLSIASNNFAISAADLRQPGMMLQHLGLAVVLLLQMLIPVLAGIYLLTAVAAAMPEGPLLNLGNAGFKLSRISLIAGFGRLFSVNSLAELGKSILKVTLVVFTMLVYLNQVWETLPLLARQPLPLALERGAQTLISGLYWLGGAVAVVGAIDLPYQAWSHRRKLKMSKQEVKDEHKQQDGKPEVKARIRQLQQKMARGRAEVALPKADVLLINPSHYAVALKYEPDKADAPYVLAKGMDEVALYMRSLAPKYDLEVVSLPPLTRAIYYSTQIEQQIPAPLYQAIAHVLSYVLQLKAFRKGAQAKPAPLPHFHIPDHLRHD</sequence>
<proteinExistence type="inferred from homology"/>